<dbReference type="Proteomes" id="UP001158576">
    <property type="component" value="Chromosome XSR"/>
</dbReference>
<feature type="compositionally biased region" description="Polar residues" evidence="1">
    <location>
        <begin position="186"/>
        <end position="196"/>
    </location>
</feature>
<feature type="compositionally biased region" description="Low complexity" evidence="1">
    <location>
        <begin position="235"/>
        <end position="275"/>
    </location>
</feature>
<feature type="region of interest" description="Disordered" evidence="1">
    <location>
        <begin position="182"/>
        <end position="287"/>
    </location>
</feature>
<feature type="compositionally biased region" description="Polar residues" evidence="1">
    <location>
        <begin position="323"/>
        <end position="361"/>
    </location>
</feature>
<feature type="compositionally biased region" description="Polar residues" evidence="1">
    <location>
        <begin position="304"/>
        <end position="316"/>
    </location>
</feature>
<evidence type="ECO:0000256" key="1">
    <source>
        <dbReference type="SAM" id="MobiDB-lite"/>
    </source>
</evidence>
<organism evidence="2 3">
    <name type="scientific">Oikopleura dioica</name>
    <name type="common">Tunicate</name>
    <dbReference type="NCBI Taxonomy" id="34765"/>
    <lineage>
        <taxon>Eukaryota</taxon>
        <taxon>Metazoa</taxon>
        <taxon>Chordata</taxon>
        <taxon>Tunicata</taxon>
        <taxon>Appendicularia</taxon>
        <taxon>Copelata</taxon>
        <taxon>Oikopleuridae</taxon>
        <taxon>Oikopleura</taxon>
    </lineage>
</organism>
<reference evidence="2 3" key="1">
    <citation type="submission" date="2021-04" db="EMBL/GenBank/DDBJ databases">
        <authorList>
            <person name="Bliznina A."/>
        </authorList>
    </citation>
    <scope>NUCLEOTIDE SEQUENCE [LARGE SCALE GENOMIC DNA]</scope>
</reference>
<protein>
    <submittedName>
        <fullName evidence="2">Oidioi.mRNA.OKI2018_I69.XSR.g14480.t1.cds</fullName>
    </submittedName>
</protein>
<feature type="region of interest" description="Disordered" evidence="1">
    <location>
        <begin position="304"/>
        <end position="361"/>
    </location>
</feature>
<feature type="compositionally biased region" description="Polar residues" evidence="1">
    <location>
        <begin position="205"/>
        <end position="234"/>
    </location>
</feature>
<dbReference type="EMBL" id="OU015569">
    <property type="protein sequence ID" value="CAG5096120.1"/>
    <property type="molecule type" value="Genomic_DNA"/>
</dbReference>
<name>A0ABN7SAF4_OIKDI</name>
<gene>
    <name evidence="2" type="ORF">OKIOD_LOCUS6038</name>
</gene>
<sequence>MNNSNESYVGDPMVSQPEHAYHQTIPTNNQLEHNPNMQTTRLPVPTMQPQHINQNQNSVMSPQMSDTASMKTESPAEIKNQMPNTPGSMNSMSADSDMQRNASIVSATKVAEVLKVAGEAFQRLGECTMFLDFHSVNNKSKWMPSDVDKLQEAVQNFKDDLGTISNTMQKRTSQKLKENLHKHFGNSVNNRMQTDQMTKKPRMQQVASPAGQAQSQLRQNNSMGANQKTMNPHLQQPMQQQQSQTSQQQLSQQVAQQGHQIQQTNQQQQNQQQQQPRLSGSVPMSPGQKFLLELDSAENQNPTLQMQRGHSQQNAPLQHLPRSGQSGSQSNYIVQSPGSGQRLIQTSQHQDNQQQPSSRVVSTATTMVLGSDQQKGGQQYTVKQTIIDGKRTLILDHSDLQRLINSNSGNAPASLILPTTSSVDSNGQNQTVMVMTSQPSNQNGARQNQ</sequence>
<accession>A0ABN7SAF4</accession>
<keyword evidence="3" id="KW-1185">Reference proteome</keyword>
<evidence type="ECO:0000313" key="3">
    <source>
        <dbReference type="Proteomes" id="UP001158576"/>
    </source>
</evidence>
<proteinExistence type="predicted"/>
<evidence type="ECO:0000313" key="2">
    <source>
        <dbReference type="EMBL" id="CAG5096120.1"/>
    </source>
</evidence>